<protein>
    <submittedName>
        <fullName evidence="2">Uncharacterized protein</fullName>
    </submittedName>
</protein>
<sequence>MAMMPSIKGRYQAGYPQAFLYGGVKPTAHTYKATCRARARSTCRQSGGVVCASSPSRYCGGDGTLDHQQMRGSSSLGAAAEPRVNPTAAVASQALAARSPLASMGSAMASAEIAAWASASAVAVGSWAVWLVVESGVVSVAQKLRGGAAKDGVKRMREDLPRSGRYGAVVNSHRELNAARDRLEDGLIAQAERLEDMQAQEKNMRTVLRSTKEVVQVNAQMSVLAKQNQVLAKKAAAKIRDLQSQLAASEANVRELKGELDHKQPRGGEFHKVALPPSLMNDNVRLEQARARVKKRMLARLEAQSHQHPGMLTK</sequence>
<name>A0A830HA68_9CHLO</name>
<dbReference type="EMBL" id="BNJQ01000004">
    <property type="protein sequence ID" value="GHP02820.1"/>
    <property type="molecule type" value="Genomic_DNA"/>
</dbReference>
<organism evidence="2 3">
    <name type="scientific">Pycnococcus provasolii</name>
    <dbReference type="NCBI Taxonomy" id="41880"/>
    <lineage>
        <taxon>Eukaryota</taxon>
        <taxon>Viridiplantae</taxon>
        <taxon>Chlorophyta</taxon>
        <taxon>Pseudoscourfieldiophyceae</taxon>
        <taxon>Pseudoscourfieldiales</taxon>
        <taxon>Pycnococcaceae</taxon>
        <taxon>Pycnococcus</taxon>
    </lineage>
</organism>
<proteinExistence type="predicted"/>
<dbReference type="Proteomes" id="UP000660262">
    <property type="component" value="Unassembled WGS sequence"/>
</dbReference>
<reference evidence="2" key="1">
    <citation type="submission" date="2020-10" db="EMBL/GenBank/DDBJ databases">
        <title>Unveiling of a novel bifunctional photoreceptor, Dualchrome1, isolated from a cosmopolitan green alga.</title>
        <authorList>
            <person name="Suzuki S."/>
            <person name="Kawachi M."/>
        </authorList>
    </citation>
    <scope>NUCLEOTIDE SEQUENCE</scope>
    <source>
        <strain evidence="2">NIES 2893</strain>
    </source>
</reference>
<evidence type="ECO:0000256" key="1">
    <source>
        <dbReference type="SAM" id="Coils"/>
    </source>
</evidence>
<comment type="caution">
    <text evidence="2">The sequence shown here is derived from an EMBL/GenBank/DDBJ whole genome shotgun (WGS) entry which is preliminary data.</text>
</comment>
<evidence type="ECO:0000313" key="2">
    <source>
        <dbReference type="EMBL" id="GHP02820.1"/>
    </source>
</evidence>
<keyword evidence="1" id="KW-0175">Coiled coil</keyword>
<keyword evidence="3" id="KW-1185">Reference proteome</keyword>
<gene>
    <name evidence="2" type="ORF">PPROV_000157500</name>
</gene>
<evidence type="ECO:0000313" key="3">
    <source>
        <dbReference type="Proteomes" id="UP000660262"/>
    </source>
</evidence>
<accession>A0A830HA68</accession>
<feature type="coiled-coil region" evidence="1">
    <location>
        <begin position="232"/>
        <end position="259"/>
    </location>
</feature>
<dbReference type="AlphaFoldDB" id="A0A830HA68"/>